<dbReference type="InterPro" id="IPR003033">
    <property type="entry name" value="SCP2_sterol-bd_dom"/>
</dbReference>
<dbReference type="RefSeq" id="WP_204915777.1">
    <property type="nucleotide sequence ID" value="NZ_JAFEUP010000002.1"/>
</dbReference>
<comment type="caution">
    <text evidence="2">The sequence shown here is derived from an EMBL/GenBank/DDBJ whole genome shotgun (WGS) entry which is preliminary data.</text>
</comment>
<reference evidence="2 3" key="1">
    <citation type="submission" date="2021-02" db="EMBL/GenBank/DDBJ databases">
        <authorList>
            <person name="Lee D.-H."/>
        </authorList>
    </citation>
    <scope>NUCLEOTIDE SEQUENCE [LARGE SCALE GENOMIC DNA]</scope>
    <source>
        <strain evidence="2 3">UL073</strain>
    </source>
</reference>
<dbReference type="SUPFAM" id="SSF55718">
    <property type="entry name" value="SCP-like"/>
    <property type="match status" value="1"/>
</dbReference>
<dbReference type="Proteomes" id="UP000717995">
    <property type="component" value="Unassembled WGS sequence"/>
</dbReference>
<dbReference type="InterPro" id="IPR036527">
    <property type="entry name" value="SCP2_sterol-bd_dom_sf"/>
</dbReference>
<gene>
    <name evidence="2" type="ORF">JQX08_08075</name>
</gene>
<keyword evidence="3" id="KW-1185">Reference proteome</keyword>
<organism evidence="2 3">
    <name type="scientific">Zestomonas insulae</name>
    <dbReference type="NCBI Taxonomy" id="2809017"/>
    <lineage>
        <taxon>Bacteria</taxon>
        <taxon>Pseudomonadati</taxon>
        <taxon>Pseudomonadota</taxon>
        <taxon>Gammaproteobacteria</taxon>
        <taxon>Pseudomonadales</taxon>
        <taxon>Pseudomonadaceae</taxon>
        <taxon>Zestomonas</taxon>
    </lineage>
</organism>
<sequence length="105" mass="11057">MSANEFLHRLPAALNQGAVSGVRCTIQFNISEPAFATISDDVCTVQSGTASDANVILTMADEDLISLLKGDLDGMAAFMGGKLQLEGDLMLAQQISGYFDASRLA</sequence>
<dbReference type="EMBL" id="JAFEUP010000002">
    <property type="protein sequence ID" value="MBM7060665.1"/>
    <property type="molecule type" value="Genomic_DNA"/>
</dbReference>
<proteinExistence type="predicted"/>
<dbReference type="Gene3D" id="3.30.1050.10">
    <property type="entry name" value="SCP2 sterol-binding domain"/>
    <property type="match status" value="1"/>
</dbReference>
<accession>A0ABS2IFK4</accession>
<evidence type="ECO:0000313" key="3">
    <source>
        <dbReference type="Proteomes" id="UP000717995"/>
    </source>
</evidence>
<evidence type="ECO:0000259" key="1">
    <source>
        <dbReference type="Pfam" id="PF02036"/>
    </source>
</evidence>
<name>A0ABS2IFK4_9GAMM</name>
<feature type="domain" description="SCP2" evidence="1">
    <location>
        <begin position="4"/>
        <end position="100"/>
    </location>
</feature>
<protein>
    <submittedName>
        <fullName evidence="2">SCP2 sterol-binding domain-containing protein</fullName>
    </submittedName>
</protein>
<dbReference type="Pfam" id="PF02036">
    <property type="entry name" value="SCP2"/>
    <property type="match status" value="1"/>
</dbReference>
<evidence type="ECO:0000313" key="2">
    <source>
        <dbReference type="EMBL" id="MBM7060665.1"/>
    </source>
</evidence>